<evidence type="ECO:0000313" key="1">
    <source>
        <dbReference type="EMBL" id="DAF59608.1"/>
    </source>
</evidence>
<organism evidence="1">
    <name type="scientific">Siphoviridae sp. ctmIh35</name>
    <dbReference type="NCBI Taxonomy" id="2827932"/>
    <lineage>
        <taxon>Viruses</taxon>
        <taxon>Duplodnaviria</taxon>
        <taxon>Heunggongvirae</taxon>
        <taxon>Uroviricota</taxon>
        <taxon>Caudoviricetes</taxon>
    </lineage>
</organism>
<protein>
    <submittedName>
        <fullName evidence="1">Uncharacterized protein</fullName>
    </submittedName>
</protein>
<sequence>MSQPRAHRAKRDAGKATPAGLLNCYRNISSMADVEGRALCPGSIPGIPNTLPEVDLAQSITADGRLKRNV</sequence>
<name>A0A8S5T906_9CAUD</name>
<accession>A0A8S5T906</accession>
<reference evidence="1" key="1">
    <citation type="journal article" date="2021" name="Proc. Natl. Acad. Sci. U.S.A.">
        <title>A Catalog of Tens of Thousands of Viruses from Human Metagenomes Reveals Hidden Associations with Chronic Diseases.</title>
        <authorList>
            <person name="Tisza M.J."/>
            <person name="Buck C.B."/>
        </authorList>
    </citation>
    <scope>NUCLEOTIDE SEQUENCE</scope>
    <source>
        <strain evidence="1">CtmIh35</strain>
    </source>
</reference>
<proteinExistence type="predicted"/>
<dbReference type="EMBL" id="BK032772">
    <property type="protein sequence ID" value="DAF59608.1"/>
    <property type="molecule type" value="Genomic_DNA"/>
</dbReference>